<name>A0A0F9GG81_9ZZZZ</name>
<dbReference type="GO" id="GO:0016787">
    <property type="term" value="F:hydrolase activity"/>
    <property type="evidence" value="ECO:0007669"/>
    <property type="project" value="InterPro"/>
</dbReference>
<dbReference type="InterPro" id="IPR020821">
    <property type="entry name" value="ENPP1-3/EXOG-like_nuc-like"/>
</dbReference>
<proteinExistence type="predicted"/>
<dbReference type="PANTHER" id="PTHR13966:SF5">
    <property type="entry name" value="ENDONUCLEASE G, MITOCHONDRIAL"/>
    <property type="match status" value="1"/>
</dbReference>
<dbReference type="Gene3D" id="3.40.570.10">
    <property type="entry name" value="Extracellular Endonuclease, subunit A"/>
    <property type="match status" value="1"/>
</dbReference>
<sequence>MLRDPRSESYAIPSIGYDCLHDHYSAADMKWSEAAMRDSFFMSNMSPQNPRFNRGIWRKLEEWVRDQALANEEVYVVTGPVLTDGPYEEIGPNGVDVPKQYYKVVLDYKVPELKAIGFILPNQSSSLSLSTYAVPVDQV</sequence>
<organism evidence="3">
    <name type="scientific">marine sediment metagenome</name>
    <dbReference type="NCBI Taxonomy" id="412755"/>
    <lineage>
        <taxon>unclassified sequences</taxon>
        <taxon>metagenomes</taxon>
        <taxon>ecological metagenomes</taxon>
    </lineage>
</organism>
<dbReference type="InterPro" id="IPR001604">
    <property type="entry name" value="Endo_G_ENPP1-like_dom"/>
</dbReference>
<dbReference type="InterPro" id="IPR044925">
    <property type="entry name" value="His-Me_finger_sf"/>
</dbReference>
<gene>
    <name evidence="3" type="ORF">LCGC14_2124990</name>
</gene>
<dbReference type="SMART" id="SM00892">
    <property type="entry name" value="Endonuclease_NS"/>
    <property type="match status" value="1"/>
</dbReference>
<accession>A0A0F9GG81</accession>
<dbReference type="InterPro" id="IPR040255">
    <property type="entry name" value="Non-specific_endonuclease"/>
</dbReference>
<dbReference type="GO" id="GO:0046872">
    <property type="term" value="F:metal ion binding"/>
    <property type="evidence" value="ECO:0007669"/>
    <property type="project" value="InterPro"/>
</dbReference>
<feature type="non-terminal residue" evidence="3">
    <location>
        <position position="139"/>
    </location>
</feature>
<feature type="domain" description="DNA/RNA non-specific endonuclease/pyrophosphatase/phosphodiesterase" evidence="2">
    <location>
        <begin position="9"/>
        <end position="139"/>
    </location>
</feature>
<dbReference type="AlphaFoldDB" id="A0A0F9GG81"/>
<reference evidence="3" key="1">
    <citation type="journal article" date="2015" name="Nature">
        <title>Complex archaea that bridge the gap between prokaryotes and eukaryotes.</title>
        <authorList>
            <person name="Spang A."/>
            <person name="Saw J.H."/>
            <person name="Jorgensen S.L."/>
            <person name="Zaremba-Niedzwiedzka K."/>
            <person name="Martijn J."/>
            <person name="Lind A.E."/>
            <person name="van Eijk R."/>
            <person name="Schleper C."/>
            <person name="Guy L."/>
            <person name="Ettema T.J."/>
        </authorList>
    </citation>
    <scope>NUCLEOTIDE SEQUENCE</scope>
</reference>
<dbReference type="GO" id="GO:0003676">
    <property type="term" value="F:nucleic acid binding"/>
    <property type="evidence" value="ECO:0007669"/>
    <property type="project" value="InterPro"/>
</dbReference>
<dbReference type="SMART" id="SM00477">
    <property type="entry name" value="NUC"/>
    <property type="match status" value="1"/>
</dbReference>
<evidence type="ECO:0000259" key="1">
    <source>
        <dbReference type="SMART" id="SM00477"/>
    </source>
</evidence>
<dbReference type="GO" id="GO:0004519">
    <property type="term" value="F:endonuclease activity"/>
    <property type="evidence" value="ECO:0007669"/>
    <property type="project" value="TreeGrafter"/>
</dbReference>
<dbReference type="SUPFAM" id="SSF54060">
    <property type="entry name" value="His-Me finger endonucleases"/>
    <property type="match status" value="1"/>
</dbReference>
<evidence type="ECO:0008006" key="4">
    <source>
        <dbReference type="Google" id="ProtNLM"/>
    </source>
</evidence>
<evidence type="ECO:0000259" key="2">
    <source>
        <dbReference type="SMART" id="SM00892"/>
    </source>
</evidence>
<dbReference type="EMBL" id="LAZR01026531">
    <property type="protein sequence ID" value="KKL68435.1"/>
    <property type="molecule type" value="Genomic_DNA"/>
</dbReference>
<protein>
    <recommendedName>
        <fullName evidence="4">DNA/RNA non-specific endonuclease domain-containing protein</fullName>
    </recommendedName>
</protein>
<feature type="domain" description="ENPP1-3/EXOG-like endonuclease/phosphodiesterase" evidence="1">
    <location>
        <begin position="2"/>
        <end position="139"/>
    </location>
</feature>
<evidence type="ECO:0000313" key="3">
    <source>
        <dbReference type="EMBL" id="KKL68435.1"/>
    </source>
</evidence>
<dbReference type="PANTHER" id="PTHR13966">
    <property type="entry name" value="ENDONUCLEASE RELATED"/>
    <property type="match status" value="1"/>
</dbReference>
<dbReference type="InterPro" id="IPR044929">
    <property type="entry name" value="DNA/RNA_non-sp_Endonuclease_sf"/>
</dbReference>
<dbReference type="Pfam" id="PF01223">
    <property type="entry name" value="Endonuclease_NS"/>
    <property type="match status" value="1"/>
</dbReference>
<comment type="caution">
    <text evidence="3">The sequence shown here is derived from an EMBL/GenBank/DDBJ whole genome shotgun (WGS) entry which is preliminary data.</text>
</comment>